<dbReference type="GO" id="GO:0016874">
    <property type="term" value="F:ligase activity"/>
    <property type="evidence" value="ECO:0007669"/>
    <property type="project" value="UniProtKB-KW"/>
</dbReference>
<name>A0A1G7JHE5_9BACT</name>
<dbReference type="InterPro" id="IPR025110">
    <property type="entry name" value="AMP-bd_C"/>
</dbReference>
<accession>A0A1G7JHE5</accession>
<dbReference type="OrthoDB" id="9757540at2"/>
<dbReference type="Pfam" id="PF00501">
    <property type="entry name" value="AMP-binding"/>
    <property type="match status" value="2"/>
</dbReference>
<dbReference type="GO" id="GO:0043041">
    <property type="term" value="P:amino acid activation for nonribosomal peptide biosynthetic process"/>
    <property type="evidence" value="ECO:0007669"/>
    <property type="project" value="TreeGrafter"/>
</dbReference>
<dbReference type="SUPFAM" id="SSF56801">
    <property type="entry name" value="Acetyl-CoA synthetase-like"/>
    <property type="match status" value="1"/>
</dbReference>
<dbReference type="InterPro" id="IPR001031">
    <property type="entry name" value="Thioesterase"/>
</dbReference>
<dbReference type="PROSITE" id="PS00455">
    <property type="entry name" value="AMP_BINDING"/>
    <property type="match status" value="1"/>
</dbReference>
<dbReference type="Gene3D" id="3.30.300.30">
    <property type="match status" value="1"/>
</dbReference>
<dbReference type="Proteomes" id="UP000199355">
    <property type="component" value="Unassembled WGS sequence"/>
</dbReference>
<dbReference type="STRING" id="571438.SAMN05192586_10312"/>
<dbReference type="InterPro" id="IPR029058">
    <property type="entry name" value="AB_hydrolase_fold"/>
</dbReference>
<dbReference type="Pfam" id="PF13193">
    <property type="entry name" value="AMP-binding_C"/>
    <property type="match status" value="1"/>
</dbReference>
<sequence length="1181" mass="126703">MKIGDFTLAAPARQPQGPTSGPLYTHDDAAALPEPPSGPWTSLPEQAGLEELFCAVAARDPQAEALVGGGTSLTFAELDALSARVALFIQGRNYGPEAVVGVLCARGALYLAAALGVLRAGAVYAPVEPEQPLPRKEIMLRPARLLIADAAHLREAEYLRYRNPAVRHVLCLDAPDSAQALEPPSVLSSTEYWESLAAPGSDQGWLTDRDARPYAPAVLDRMADAVVRLCGLAGRRSPRVLDLGSGSGRVARALAAAADEYAAIDLARNELDRAARFNVRARIKAHRMEAVDCGFLEGRRFDAIVLNGVVENFPGYNYLRRVLDQAVALLNEEGAVLVGAVRDLDRKDALEAALKEYAAATGSTAGLLRFVASEELFVPRRFFAQWAAQCPVPVSVTFASCAQDWGAQDVADSAAGAEDAAFRYNVLLRRTRARAEGGAPELFGADALPQQGAALPAARPEQAAYLVYTSGSTGAPKGVVAERRNLLHIFRALRPLAAGCRRVGLVAPLSFDASIQQLAVGPFCGNSLYTLSDEERKNPAAFCRCVRLRGLELCDMTPAFFSVLVDYLAQEGLALPLKTLLLAGEVLRPDLVRKFYALPGHEGVVLYNVYGPTECTVDSTALRITYKNHKDFAMFPVGRPLDGVKVAVRDAGGAPLPEGTTGELWIGGAGVARGYAGGSGPGGYVVAAGRPWYRTGDQGVVREGLVYYRGRLDQQVKIRGNRVETGEVEAALADFPGVRQAAVTADVFRSGAEVGLAAYVVGAADPEALRAYLRQRLPAHCVPEYIVPMTELPLSLNRKVDKKALPSPLGRAAASEGRPPRGPVEKRLAALWRRLLGVEVTDAEAGFFSLGGHSILSVRLIALMEKELGVHVAVSELVSHSSIAELAALVEGKAEKRRSPVLRLCSRPGGKNLFLFHPVGGSVFCYSDLARHLSGHFSVYAVEAAGFSPERVPLNTELQRVESLAAYYLDEILNVTDENIVFGGWSFGGLLAYEAACRYAALGGRPEPVVILDSVADNSRARQMAAQDDVELLQTLLKDSFSFDPQKLRALPRAEQLAYLVACGETSGLLPTGFSAVQMDNLLQTYRGNAIAAARYARPTPSDSKILFLRARDFAANPQIVLNDVYQGWGRFLKEENIALRWTDGTHETMLSAGLSAGVAEQILEYFQARAHPAQGAAPAP</sequence>
<gene>
    <name evidence="5" type="ORF">SAMN05192586_10312</name>
</gene>
<dbReference type="InterPro" id="IPR009081">
    <property type="entry name" value="PP-bd_ACP"/>
</dbReference>
<dbReference type="PANTHER" id="PTHR45527">
    <property type="entry name" value="NONRIBOSOMAL PEPTIDE SYNTHETASE"/>
    <property type="match status" value="1"/>
</dbReference>
<feature type="region of interest" description="Disordered" evidence="3">
    <location>
        <begin position="1"/>
        <end position="43"/>
    </location>
</feature>
<dbReference type="InterPro" id="IPR020802">
    <property type="entry name" value="TesA-like"/>
</dbReference>
<dbReference type="EMBL" id="FNBX01000003">
    <property type="protein sequence ID" value="SDF24326.1"/>
    <property type="molecule type" value="Genomic_DNA"/>
</dbReference>
<feature type="domain" description="Carrier" evidence="4">
    <location>
        <begin position="819"/>
        <end position="894"/>
    </location>
</feature>
<dbReference type="SUPFAM" id="SSF47336">
    <property type="entry name" value="ACP-like"/>
    <property type="match status" value="1"/>
</dbReference>
<reference evidence="6" key="1">
    <citation type="submission" date="2016-10" db="EMBL/GenBank/DDBJ databases">
        <authorList>
            <person name="Varghese N."/>
            <person name="Submissions S."/>
        </authorList>
    </citation>
    <scope>NUCLEOTIDE SEQUENCE [LARGE SCALE GENOMIC DNA]</scope>
    <source>
        <strain evidence="6">KHC7</strain>
    </source>
</reference>
<keyword evidence="6" id="KW-1185">Reference proteome</keyword>
<dbReference type="InterPro" id="IPR006162">
    <property type="entry name" value="Ppantetheine_attach_site"/>
</dbReference>
<dbReference type="InterPro" id="IPR000873">
    <property type="entry name" value="AMP-dep_synth/lig_dom"/>
</dbReference>
<dbReference type="InterPro" id="IPR020845">
    <property type="entry name" value="AMP-binding_CS"/>
</dbReference>
<evidence type="ECO:0000313" key="6">
    <source>
        <dbReference type="Proteomes" id="UP000199355"/>
    </source>
</evidence>
<dbReference type="Gene3D" id="3.40.50.150">
    <property type="entry name" value="Vaccinia Virus protein VP39"/>
    <property type="match status" value="1"/>
</dbReference>
<dbReference type="SMART" id="SM00823">
    <property type="entry name" value="PKS_PP"/>
    <property type="match status" value="1"/>
</dbReference>
<proteinExistence type="predicted"/>
<dbReference type="GO" id="GO:0044550">
    <property type="term" value="P:secondary metabolite biosynthetic process"/>
    <property type="evidence" value="ECO:0007669"/>
    <property type="project" value="TreeGrafter"/>
</dbReference>
<dbReference type="SMART" id="SM00824">
    <property type="entry name" value="PKS_TE"/>
    <property type="match status" value="1"/>
</dbReference>
<dbReference type="PROSITE" id="PS50075">
    <property type="entry name" value="CARRIER"/>
    <property type="match status" value="1"/>
</dbReference>
<evidence type="ECO:0000256" key="3">
    <source>
        <dbReference type="SAM" id="MobiDB-lite"/>
    </source>
</evidence>
<dbReference type="RefSeq" id="WP_092152782.1">
    <property type="nucleotide sequence ID" value="NZ_FNBX01000003.1"/>
</dbReference>
<dbReference type="InterPro" id="IPR045851">
    <property type="entry name" value="AMP-bd_C_sf"/>
</dbReference>
<keyword evidence="1" id="KW-0596">Phosphopantetheine</keyword>
<dbReference type="InterPro" id="IPR042099">
    <property type="entry name" value="ANL_N_sf"/>
</dbReference>
<dbReference type="Pfam" id="PF00975">
    <property type="entry name" value="Thioesterase"/>
    <property type="match status" value="1"/>
</dbReference>
<organism evidence="5 6">
    <name type="scientific">Desulfovibrio legallii</name>
    <dbReference type="NCBI Taxonomy" id="571438"/>
    <lineage>
        <taxon>Bacteria</taxon>
        <taxon>Pseudomonadati</taxon>
        <taxon>Thermodesulfobacteriota</taxon>
        <taxon>Desulfovibrionia</taxon>
        <taxon>Desulfovibrionales</taxon>
        <taxon>Desulfovibrionaceae</taxon>
        <taxon>Desulfovibrio</taxon>
    </lineage>
</organism>
<dbReference type="PANTHER" id="PTHR45527:SF1">
    <property type="entry name" value="FATTY ACID SYNTHASE"/>
    <property type="match status" value="1"/>
</dbReference>
<dbReference type="Gene3D" id="3.40.50.12780">
    <property type="entry name" value="N-terminal domain of ligase-like"/>
    <property type="match status" value="1"/>
</dbReference>
<evidence type="ECO:0000256" key="1">
    <source>
        <dbReference type="ARBA" id="ARBA00022450"/>
    </source>
</evidence>
<dbReference type="AlphaFoldDB" id="A0A1G7JHE5"/>
<dbReference type="InterPro" id="IPR029063">
    <property type="entry name" value="SAM-dependent_MTases_sf"/>
</dbReference>
<dbReference type="CDD" id="cd02440">
    <property type="entry name" value="AdoMet_MTases"/>
    <property type="match status" value="1"/>
</dbReference>
<dbReference type="Gene3D" id="3.40.50.1820">
    <property type="entry name" value="alpha/beta hydrolase"/>
    <property type="match status" value="1"/>
</dbReference>
<keyword evidence="2" id="KW-0597">Phosphoprotein</keyword>
<evidence type="ECO:0000256" key="2">
    <source>
        <dbReference type="ARBA" id="ARBA00022553"/>
    </source>
</evidence>
<dbReference type="Gene3D" id="3.40.50.980">
    <property type="match status" value="2"/>
</dbReference>
<dbReference type="GO" id="GO:0031177">
    <property type="term" value="F:phosphopantetheine binding"/>
    <property type="evidence" value="ECO:0007669"/>
    <property type="project" value="InterPro"/>
</dbReference>
<dbReference type="InterPro" id="IPR020806">
    <property type="entry name" value="PKS_PP-bd"/>
</dbReference>
<evidence type="ECO:0000259" key="4">
    <source>
        <dbReference type="PROSITE" id="PS50075"/>
    </source>
</evidence>
<evidence type="ECO:0000313" key="5">
    <source>
        <dbReference type="EMBL" id="SDF24326.1"/>
    </source>
</evidence>
<keyword evidence="5" id="KW-0436">Ligase</keyword>
<dbReference type="GO" id="GO:0005829">
    <property type="term" value="C:cytosol"/>
    <property type="evidence" value="ECO:0007669"/>
    <property type="project" value="TreeGrafter"/>
</dbReference>
<dbReference type="SUPFAM" id="SSF53335">
    <property type="entry name" value="S-adenosyl-L-methionine-dependent methyltransferases"/>
    <property type="match status" value="1"/>
</dbReference>
<dbReference type="PROSITE" id="PS00012">
    <property type="entry name" value="PHOSPHOPANTETHEINE"/>
    <property type="match status" value="1"/>
</dbReference>
<dbReference type="Pfam" id="PF13489">
    <property type="entry name" value="Methyltransf_23"/>
    <property type="match status" value="1"/>
</dbReference>
<dbReference type="Pfam" id="PF00550">
    <property type="entry name" value="PP-binding"/>
    <property type="match status" value="1"/>
</dbReference>
<dbReference type="InterPro" id="IPR036736">
    <property type="entry name" value="ACP-like_sf"/>
</dbReference>
<dbReference type="SUPFAM" id="SSF53474">
    <property type="entry name" value="alpha/beta-Hydrolases"/>
    <property type="match status" value="1"/>
</dbReference>
<protein>
    <submittedName>
        <fullName evidence="5">Acyl-CoA synthetase (AMP-forming)/AMP-acid ligase II</fullName>
    </submittedName>
</protein>
<dbReference type="Gene3D" id="1.10.1200.10">
    <property type="entry name" value="ACP-like"/>
    <property type="match status" value="1"/>
</dbReference>